<reference evidence="1" key="1">
    <citation type="submission" date="2017-10" db="EMBL/GenBank/DDBJ databases">
        <title>Draft genome sequence of the planktic cyanobacteria Tychonema bourrellyi isolated from alpine lentic freshwater.</title>
        <authorList>
            <person name="Tett A."/>
            <person name="Armanini F."/>
            <person name="Asnicar F."/>
            <person name="Boscaini A."/>
            <person name="Pasolli E."/>
            <person name="Zolfo M."/>
            <person name="Donati C."/>
            <person name="Salmaso N."/>
            <person name="Segata N."/>
        </authorList>
    </citation>
    <scope>NUCLEOTIDE SEQUENCE</scope>
    <source>
        <strain evidence="1">FEM_GT703</strain>
    </source>
</reference>
<dbReference type="RefSeq" id="WP_096828195.1">
    <property type="nucleotide sequence ID" value="NZ_NXIB02000176.1"/>
</dbReference>
<keyword evidence="2" id="KW-1185">Reference proteome</keyword>
<dbReference type="EMBL" id="NXIB02000176">
    <property type="protein sequence ID" value="PHX53577.1"/>
    <property type="molecule type" value="Genomic_DNA"/>
</dbReference>
<gene>
    <name evidence="1" type="ORF">CP500_020765</name>
</gene>
<accession>A0A2G4EWM8</accession>
<organism evidence="1 2">
    <name type="scientific">Tychonema bourrellyi FEM_GT703</name>
    <dbReference type="NCBI Taxonomy" id="2040638"/>
    <lineage>
        <taxon>Bacteria</taxon>
        <taxon>Bacillati</taxon>
        <taxon>Cyanobacteriota</taxon>
        <taxon>Cyanophyceae</taxon>
        <taxon>Oscillatoriophycideae</taxon>
        <taxon>Oscillatoriales</taxon>
        <taxon>Microcoleaceae</taxon>
        <taxon>Tychonema</taxon>
    </lineage>
</organism>
<dbReference type="AlphaFoldDB" id="A0A2G4EWM8"/>
<protein>
    <submittedName>
        <fullName evidence="1">Uncharacterized protein</fullName>
    </submittedName>
</protein>
<sequence>MNITKIEKNNGIALFWMFQARRNRVFSKNPVSAFLDNFRAEIGGMIAPRGVSLVSGFQVLDLSGNFQVLAGTAMIDFNNLQRALECDYSWYDQTIPDKLG</sequence>
<dbReference type="Proteomes" id="UP000226442">
    <property type="component" value="Unassembled WGS sequence"/>
</dbReference>
<proteinExistence type="predicted"/>
<evidence type="ECO:0000313" key="2">
    <source>
        <dbReference type="Proteomes" id="UP000226442"/>
    </source>
</evidence>
<comment type="caution">
    <text evidence="1">The sequence shown here is derived from an EMBL/GenBank/DDBJ whole genome shotgun (WGS) entry which is preliminary data.</text>
</comment>
<evidence type="ECO:0000313" key="1">
    <source>
        <dbReference type="EMBL" id="PHX53577.1"/>
    </source>
</evidence>
<name>A0A2G4EWM8_9CYAN</name>